<keyword evidence="12" id="KW-0479">Metal-binding</keyword>
<dbReference type="PANTHER" id="PTHR16222:SF24">
    <property type="entry name" value="ADP-RIBOSYLHYDROLASE ARH3"/>
    <property type="match status" value="1"/>
</dbReference>
<keyword evidence="3 14" id="KW-0378">Hydrolase</keyword>
<comment type="cofactor">
    <cofactor evidence="12">
        <name>Mg(2+)</name>
        <dbReference type="ChEBI" id="CHEBI:18420"/>
    </cofactor>
    <text evidence="12">Binds 2 magnesium ions per subunit.</text>
</comment>
<dbReference type="EC" id="3.2.1.143" evidence="2"/>
<evidence type="ECO:0000313" key="14">
    <source>
        <dbReference type="EMBL" id="OCK76495.1"/>
    </source>
</evidence>
<evidence type="ECO:0000256" key="6">
    <source>
        <dbReference type="ARBA" id="ARBA00042471"/>
    </source>
</evidence>
<dbReference type="Gene3D" id="1.10.4080.10">
    <property type="entry name" value="ADP-ribosylation/Crystallin J1"/>
    <property type="match status" value="1"/>
</dbReference>
<dbReference type="InterPro" id="IPR036705">
    <property type="entry name" value="Ribosyl_crysJ1_sf"/>
</dbReference>
<evidence type="ECO:0000256" key="1">
    <source>
        <dbReference type="ARBA" id="ARBA00010702"/>
    </source>
</evidence>
<feature type="binding site" evidence="12">
    <location>
        <position position="84"/>
    </location>
    <ligand>
        <name>Mg(2+)</name>
        <dbReference type="ChEBI" id="CHEBI:18420"/>
        <label>1</label>
    </ligand>
</feature>
<evidence type="ECO:0000256" key="5">
    <source>
        <dbReference type="ARBA" id="ARBA00042398"/>
    </source>
</evidence>
<protein>
    <recommendedName>
        <fullName evidence="4">ADP-ribosylhydrolase ARH3</fullName>
        <ecNumber evidence="2">3.2.1.143</ecNumber>
    </recommendedName>
    <alternativeName>
        <fullName evidence="5">ADP-ribose glycohydrolase ARH3</fullName>
    </alternativeName>
    <alternativeName>
        <fullName evidence="6">ADP-ribosylhydrolase 3</fullName>
    </alternativeName>
    <alternativeName>
        <fullName evidence="9">O-acetyl-ADP-ribose deacetylase ARH3</fullName>
    </alternativeName>
    <alternativeName>
        <fullName evidence="10">Poly(ADP-ribose) glycohydrolase ARH3</fullName>
    </alternativeName>
    <alternativeName>
        <fullName evidence="8">[Protein ADP-ribosylarginine] hydrolase-like protein 2</fullName>
    </alternativeName>
    <alternativeName>
        <fullName evidence="7">[Protein ADP-ribosylserine] hydrolase</fullName>
    </alternativeName>
</protein>
<comment type="similarity">
    <text evidence="1">Belongs to the ADP-ribosylglycohydrolase family.</text>
</comment>
<evidence type="ECO:0000256" key="4">
    <source>
        <dbReference type="ARBA" id="ARBA00041057"/>
    </source>
</evidence>
<feature type="binding site" evidence="12">
    <location>
        <position position="319"/>
    </location>
    <ligand>
        <name>Mg(2+)</name>
        <dbReference type="ChEBI" id="CHEBI:18420"/>
        <label>1</label>
    </ligand>
</feature>
<dbReference type="InterPro" id="IPR050792">
    <property type="entry name" value="ADP-ribosylglycohydrolase"/>
</dbReference>
<evidence type="ECO:0000256" key="13">
    <source>
        <dbReference type="SAM" id="MobiDB-lite"/>
    </source>
</evidence>
<sequence length="366" mass="38527">MSTSHADGHSNATASPGQPSEASTPPTRFSRIAGALLALHAGDSLGASLEFSPWASVRTRYPNGLREIIGGGPFNWPPGHATDDTDLTRAVLLAYRDQAEFMTGGEDAALDTPPAYKTADGGFDVVRAAADYMVQWNQGNWPGRQPGSRPVDIGNATVIGLGRYKQSRDPRNAGAGPGQAGNGSLMRCLPTGLFVGDRARRIKESEEISGVTHNDRRCTASCTVYNEIVASLVGGLTPDAALERAEVLVKELDCKPVEEAVKRGRSISLAAIAQNGPGVELPGKAGGFVLESLILAVAAVLDPRPLADVLVDVVRVGSDTDTNGAIAGGLLGARDGVEAVPLGWKQKLQFRSEFEDVVRRILELDV</sequence>
<keyword evidence="12" id="KW-0460">Magnesium</keyword>
<dbReference type="GO" id="GO:0046872">
    <property type="term" value="F:metal ion binding"/>
    <property type="evidence" value="ECO:0007669"/>
    <property type="project" value="UniProtKB-KW"/>
</dbReference>
<feature type="binding site" evidence="12">
    <location>
        <position position="83"/>
    </location>
    <ligand>
        <name>Mg(2+)</name>
        <dbReference type="ChEBI" id="CHEBI:18420"/>
        <label>1</label>
    </ligand>
</feature>
<dbReference type="SUPFAM" id="SSF101478">
    <property type="entry name" value="ADP-ribosylglycohydrolase"/>
    <property type="match status" value="1"/>
</dbReference>
<evidence type="ECO:0000256" key="8">
    <source>
        <dbReference type="ARBA" id="ARBA00042850"/>
    </source>
</evidence>
<evidence type="ECO:0000256" key="7">
    <source>
        <dbReference type="ARBA" id="ARBA00042722"/>
    </source>
</evidence>
<evidence type="ECO:0000256" key="3">
    <source>
        <dbReference type="ARBA" id="ARBA00022801"/>
    </source>
</evidence>
<dbReference type="EMBL" id="KV745206">
    <property type="protein sequence ID" value="OCK76495.1"/>
    <property type="molecule type" value="Genomic_DNA"/>
</dbReference>
<evidence type="ECO:0000256" key="2">
    <source>
        <dbReference type="ARBA" id="ARBA00012255"/>
    </source>
</evidence>
<dbReference type="AlphaFoldDB" id="A0A8E2E362"/>
<comment type="catalytic activity">
    <reaction evidence="11">
        <text>alpha-NAD(+) + H2O = ADP-D-ribose + nicotinamide + H(+)</text>
        <dbReference type="Rhea" id="RHEA:68792"/>
        <dbReference type="ChEBI" id="CHEBI:15377"/>
        <dbReference type="ChEBI" id="CHEBI:15378"/>
        <dbReference type="ChEBI" id="CHEBI:17154"/>
        <dbReference type="ChEBI" id="CHEBI:57967"/>
        <dbReference type="ChEBI" id="CHEBI:77017"/>
    </reaction>
</comment>
<evidence type="ECO:0000256" key="9">
    <source>
        <dbReference type="ARBA" id="ARBA00043187"/>
    </source>
</evidence>
<feature type="region of interest" description="Disordered" evidence="13">
    <location>
        <begin position="1"/>
        <end position="27"/>
    </location>
</feature>
<organism evidence="14 15">
    <name type="scientific">Lepidopterella palustris CBS 459.81</name>
    <dbReference type="NCBI Taxonomy" id="1314670"/>
    <lineage>
        <taxon>Eukaryota</taxon>
        <taxon>Fungi</taxon>
        <taxon>Dikarya</taxon>
        <taxon>Ascomycota</taxon>
        <taxon>Pezizomycotina</taxon>
        <taxon>Dothideomycetes</taxon>
        <taxon>Pleosporomycetidae</taxon>
        <taxon>Mytilinidiales</taxon>
        <taxon>Argynnaceae</taxon>
        <taxon>Lepidopterella</taxon>
    </lineage>
</organism>
<reference evidence="14 15" key="1">
    <citation type="journal article" date="2016" name="Nat. Commun.">
        <title>Ectomycorrhizal ecology is imprinted in the genome of the dominant symbiotic fungus Cenococcum geophilum.</title>
        <authorList>
            <consortium name="DOE Joint Genome Institute"/>
            <person name="Peter M."/>
            <person name="Kohler A."/>
            <person name="Ohm R.A."/>
            <person name="Kuo A."/>
            <person name="Krutzmann J."/>
            <person name="Morin E."/>
            <person name="Arend M."/>
            <person name="Barry K.W."/>
            <person name="Binder M."/>
            <person name="Choi C."/>
            <person name="Clum A."/>
            <person name="Copeland A."/>
            <person name="Grisel N."/>
            <person name="Haridas S."/>
            <person name="Kipfer T."/>
            <person name="LaButti K."/>
            <person name="Lindquist E."/>
            <person name="Lipzen A."/>
            <person name="Maire R."/>
            <person name="Meier B."/>
            <person name="Mihaltcheva S."/>
            <person name="Molinier V."/>
            <person name="Murat C."/>
            <person name="Poggeler S."/>
            <person name="Quandt C.A."/>
            <person name="Sperisen C."/>
            <person name="Tritt A."/>
            <person name="Tisserant E."/>
            <person name="Crous P.W."/>
            <person name="Henrissat B."/>
            <person name="Nehls U."/>
            <person name="Egli S."/>
            <person name="Spatafora J.W."/>
            <person name="Grigoriev I.V."/>
            <person name="Martin F.M."/>
        </authorList>
    </citation>
    <scope>NUCLEOTIDE SEQUENCE [LARGE SCALE GENOMIC DNA]</scope>
    <source>
        <strain evidence="14 15">CBS 459.81</strain>
    </source>
</reference>
<dbReference type="Proteomes" id="UP000250266">
    <property type="component" value="Unassembled WGS sequence"/>
</dbReference>
<accession>A0A8E2E362</accession>
<gene>
    <name evidence="14" type="ORF">K432DRAFT_385408</name>
</gene>
<dbReference type="GO" id="GO:0004649">
    <property type="term" value="F:poly(ADP-ribose) glycohydrolase activity"/>
    <property type="evidence" value="ECO:0007669"/>
    <property type="project" value="UniProtKB-EC"/>
</dbReference>
<evidence type="ECO:0000256" key="12">
    <source>
        <dbReference type="PIRSR" id="PIRSR605502-1"/>
    </source>
</evidence>
<keyword evidence="15" id="KW-1185">Reference proteome</keyword>
<dbReference type="PANTHER" id="PTHR16222">
    <property type="entry name" value="ADP-RIBOSYLGLYCOHYDROLASE"/>
    <property type="match status" value="1"/>
</dbReference>
<evidence type="ECO:0000256" key="11">
    <source>
        <dbReference type="ARBA" id="ARBA00049015"/>
    </source>
</evidence>
<dbReference type="OrthoDB" id="2021138at2759"/>
<feature type="binding site" evidence="12">
    <location>
        <position position="322"/>
    </location>
    <ligand>
        <name>Mg(2+)</name>
        <dbReference type="ChEBI" id="CHEBI:18420"/>
        <label>1</label>
    </ligand>
</feature>
<dbReference type="Pfam" id="PF03747">
    <property type="entry name" value="ADP_ribosyl_GH"/>
    <property type="match status" value="1"/>
</dbReference>
<name>A0A8E2E362_9PEZI</name>
<feature type="binding site" evidence="12">
    <location>
        <position position="321"/>
    </location>
    <ligand>
        <name>Mg(2+)</name>
        <dbReference type="ChEBI" id="CHEBI:18420"/>
        <label>1</label>
    </ligand>
</feature>
<proteinExistence type="inferred from homology"/>
<feature type="binding site" evidence="12">
    <location>
        <position position="82"/>
    </location>
    <ligand>
        <name>Mg(2+)</name>
        <dbReference type="ChEBI" id="CHEBI:18420"/>
        <label>1</label>
    </ligand>
</feature>
<evidence type="ECO:0000313" key="15">
    <source>
        <dbReference type="Proteomes" id="UP000250266"/>
    </source>
</evidence>
<dbReference type="InterPro" id="IPR005502">
    <property type="entry name" value="Ribosyl_crysJ1"/>
</dbReference>
<evidence type="ECO:0000256" key="10">
    <source>
        <dbReference type="ARBA" id="ARBA00043193"/>
    </source>
</evidence>